<feature type="compositionally biased region" description="Polar residues" evidence="1">
    <location>
        <begin position="17"/>
        <end position="35"/>
    </location>
</feature>
<accession>A0A5J4W0T7</accession>
<gene>
    <name evidence="2" type="ORF">EZS28_016374</name>
</gene>
<dbReference type="EMBL" id="SNRW01004116">
    <property type="protein sequence ID" value="KAA6388103.1"/>
    <property type="molecule type" value="Genomic_DNA"/>
</dbReference>
<dbReference type="OrthoDB" id="3863715at2759"/>
<feature type="region of interest" description="Disordered" evidence="1">
    <location>
        <begin position="1"/>
        <end position="35"/>
    </location>
</feature>
<dbReference type="Gene3D" id="3.10.10.10">
    <property type="entry name" value="HIV Type 1 Reverse Transcriptase, subunit A, domain 1"/>
    <property type="match status" value="1"/>
</dbReference>
<dbReference type="Proteomes" id="UP000324800">
    <property type="component" value="Unassembled WGS sequence"/>
</dbReference>
<dbReference type="InterPro" id="IPR043502">
    <property type="entry name" value="DNA/RNA_pol_sf"/>
</dbReference>
<comment type="caution">
    <text evidence="2">The sequence shown here is derived from an EMBL/GenBank/DDBJ whole genome shotgun (WGS) entry which is preliminary data.</text>
</comment>
<name>A0A5J4W0T7_9EUKA</name>
<reference evidence="2 3" key="1">
    <citation type="submission" date="2019-03" db="EMBL/GenBank/DDBJ databases">
        <title>Single cell metagenomics reveals metabolic interactions within the superorganism composed of flagellate Streblomastix strix and complex community of Bacteroidetes bacteria on its surface.</title>
        <authorList>
            <person name="Treitli S.C."/>
            <person name="Kolisko M."/>
            <person name="Husnik F."/>
            <person name="Keeling P."/>
            <person name="Hampl V."/>
        </authorList>
    </citation>
    <scope>NUCLEOTIDE SEQUENCE [LARGE SCALE GENOMIC DNA]</scope>
    <source>
        <strain evidence="2">ST1C</strain>
    </source>
</reference>
<dbReference type="AlphaFoldDB" id="A0A5J4W0T7"/>
<evidence type="ECO:0000256" key="1">
    <source>
        <dbReference type="SAM" id="MobiDB-lite"/>
    </source>
</evidence>
<dbReference type="SUPFAM" id="SSF56672">
    <property type="entry name" value="DNA/RNA polymerases"/>
    <property type="match status" value="1"/>
</dbReference>
<organism evidence="2 3">
    <name type="scientific">Streblomastix strix</name>
    <dbReference type="NCBI Taxonomy" id="222440"/>
    <lineage>
        <taxon>Eukaryota</taxon>
        <taxon>Metamonada</taxon>
        <taxon>Preaxostyla</taxon>
        <taxon>Oxymonadida</taxon>
        <taxon>Streblomastigidae</taxon>
        <taxon>Streblomastix</taxon>
    </lineage>
</organism>
<sequence>MVPTYWNSEQNKRGDSYTGNLSQDSNGGNITTLTRHGNGEKTIRYLETWKLVNGVEFIQKEFFLLFKNQDSEKRLQESLRICPFLGLREEEIAFTEKLDEEFCENIIEQIHPKQGKWFNPTFIIPKLHQKWRKIIDASALNKEIQTIHLR</sequence>
<evidence type="ECO:0000313" key="2">
    <source>
        <dbReference type="EMBL" id="KAA6388103.1"/>
    </source>
</evidence>
<proteinExistence type="predicted"/>
<evidence type="ECO:0000313" key="3">
    <source>
        <dbReference type="Proteomes" id="UP000324800"/>
    </source>
</evidence>
<protein>
    <submittedName>
        <fullName evidence="2">Uncharacterized protein</fullName>
    </submittedName>
</protein>